<dbReference type="OrthoDB" id="3364175at2759"/>
<dbReference type="SMART" id="SM00066">
    <property type="entry name" value="GAL4"/>
    <property type="match status" value="1"/>
</dbReference>
<dbReference type="GO" id="GO:0008270">
    <property type="term" value="F:zinc ion binding"/>
    <property type="evidence" value="ECO:0007669"/>
    <property type="project" value="InterPro"/>
</dbReference>
<dbReference type="GO" id="GO:0006012">
    <property type="term" value="P:galactose metabolic process"/>
    <property type="evidence" value="ECO:0007669"/>
    <property type="project" value="UniProtKB-KW"/>
</dbReference>
<keyword evidence="9" id="KW-0539">Nucleus</keyword>
<protein>
    <submittedName>
        <fullName evidence="13">WGS project CCBQ000000000 data, contig 00102</fullName>
    </submittedName>
</protein>
<dbReference type="GO" id="GO:0005634">
    <property type="term" value="C:nucleus"/>
    <property type="evidence" value="ECO:0007669"/>
    <property type="project" value="UniProtKB-SubCell"/>
</dbReference>
<evidence type="ECO:0000256" key="1">
    <source>
        <dbReference type="ARBA" id="ARBA00004123"/>
    </source>
</evidence>
<evidence type="ECO:0000256" key="7">
    <source>
        <dbReference type="ARBA" id="ARBA00023159"/>
    </source>
</evidence>
<dbReference type="Gene3D" id="4.10.240.10">
    <property type="entry name" value="Zn(2)-C6 fungal-type DNA-binding domain"/>
    <property type="match status" value="1"/>
</dbReference>
<keyword evidence="7" id="KW-0010">Activator</keyword>
<evidence type="ECO:0000256" key="3">
    <source>
        <dbReference type="ARBA" id="ARBA00022833"/>
    </source>
</evidence>
<evidence type="ECO:0000313" key="14">
    <source>
        <dbReference type="Proteomes" id="UP000031516"/>
    </source>
</evidence>
<reference evidence="13 14" key="1">
    <citation type="submission" date="2014-03" db="EMBL/GenBank/DDBJ databases">
        <title>The genome of Kluyveromyces dobzhanskii.</title>
        <authorList>
            <person name="Nystedt B."/>
            <person name="Astrom S."/>
        </authorList>
    </citation>
    <scope>NUCLEOTIDE SEQUENCE [LARGE SCALE GENOMIC DNA]</scope>
    <source>
        <strain evidence="13 14">CBS 2104</strain>
    </source>
</reference>
<dbReference type="InterPro" id="IPR051127">
    <property type="entry name" value="Fungal_SecMet_Regulators"/>
</dbReference>
<dbReference type="SUPFAM" id="SSF57959">
    <property type="entry name" value="Leucine zipper domain"/>
    <property type="match status" value="1"/>
</dbReference>
<name>A0A0A8L6G5_9SACH</name>
<keyword evidence="10" id="KW-0119">Carbohydrate metabolism</keyword>
<feature type="domain" description="Zn(2)-C6 fungal-type" evidence="12">
    <location>
        <begin position="70"/>
        <end position="100"/>
    </location>
</feature>
<dbReference type="PANTHER" id="PTHR47424:SF3">
    <property type="entry name" value="REGULATORY PROTEIN GAL4"/>
    <property type="match status" value="1"/>
</dbReference>
<gene>
    <name evidence="13" type="ORF">KLDO_g2124</name>
</gene>
<feature type="region of interest" description="Disordered" evidence="11">
    <location>
        <begin position="19"/>
        <end position="47"/>
    </location>
</feature>
<dbReference type="InterPro" id="IPR036864">
    <property type="entry name" value="Zn2-C6_fun-type_DNA-bd_sf"/>
</dbReference>
<dbReference type="AlphaFoldDB" id="A0A0A8L6G5"/>
<keyword evidence="5" id="KW-0238">DNA-binding</keyword>
<dbReference type="PANTHER" id="PTHR47424">
    <property type="entry name" value="REGULATORY PROTEIN GAL4"/>
    <property type="match status" value="1"/>
</dbReference>
<dbReference type="Pfam" id="PF04082">
    <property type="entry name" value="Fungal_trans"/>
    <property type="match status" value="1"/>
</dbReference>
<dbReference type="GO" id="GO:0000435">
    <property type="term" value="P:positive regulation of transcription from RNA polymerase II promoter by galactose"/>
    <property type="evidence" value="ECO:0007669"/>
    <property type="project" value="TreeGrafter"/>
</dbReference>
<dbReference type="EMBL" id="CCBQ010000027">
    <property type="protein sequence ID" value="CDO93835.1"/>
    <property type="molecule type" value="Genomic_DNA"/>
</dbReference>
<dbReference type="InterPro" id="IPR005600">
    <property type="entry name" value="Gal4_dimer_dom"/>
</dbReference>
<dbReference type="SMART" id="SM00906">
    <property type="entry name" value="Fungal_trans"/>
    <property type="match status" value="1"/>
</dbReference>
<keyword evidence="8" id="KW-0804">Transcription</keyword>
<evidence type="ECO:0000256" key="4">
    <source>
        <dbReference type="ARBA" id="ARBA00023015"/>
    </source>
</evidence>
<evidence type="ECO:0000256" key="2">
    <source>
        <dbReference type="ARBA" id="ARBA00022723"/>
    </source>
</evidence>
<sequence>MGEKAGTLPDLESKKLAIKKKVRHGNKRKASDAELSEAESDSSSIGAKSDSAFTIGESANNTPGSVMHQACDACRKRKLRCSKTVPKCVNCSKYDLECFYSPKVIRTPLTRAHLTEVEDRVTDLEQLFRDILPGWDIEKLLRQKDSDRVRELLGVGTNTETAGTGVTSNTLSSSFGNNSAFVAPQSVPALRPQEFVIQNPVASQPSIADLAQTPSLLGFKKINMSSSETLPNANLATANVDLKITPVLPLVDETSFRWDEAEVTTDNSYLAKGSVLYWLNQVLSTLTLVAGVPKKNNDNIRYNREGLPVTINNDISFPAPHALRSKQRTKTVKSSKVKSTLPVSKNDEAYLIKRETKSLYIDAFFKHYYALYPLIDRERFFGQYNGQLQPENPQVWQFLLNTVFALGSWCFKSSSTHHSFYFKTALSHLSTNVFEIGSVDLCTGLILLAHYVQKFDKVNTAWNIIGLCSHMATSLGLHRDLLNSTAQDQQIRRALWWTIYSFECNLALETGRPSQLPHIQDIDVSLPVSSASVNAPSIYSSIIQESQWAQILQKKMGSYPPQLNAAECLLWFESVQAFMDQWPTPSNETELKALNETQLEWLPLVKFKPFWMFHCTMISVCSRFFEDSSPTDTNVMRCKELCLQLAGRNIFSVATFVQMYPLNSLSCWYTTHYLVRSALVPLHFLQQTSPQHSLWESVKTQIQAAREAMEVLSQESEVAAKFDKILAKNYSRILQSEGVNKNQQAPPTPSLQSASFSDLLSLWSANGEDTMRNGPQPQSFTITDSILQSSTTQMRPPTLTSWQDTNSFLNPSTQQLFNTTTMDDVYNYIFNNEE</sequence>
<evidence type="ECO:0000259" key="12">
    <source>
        <dbReference type="PROSITE" id="PS50048"/>
    </source>
</evidence>
<dbReference type="GO" id="GO:0006351">
    <property type="term" value="P:DNA-templated transcription"/>
    <property type="evidence" value="ECO:0007669"/>
    <property type="project" value="InterPro"/>
</dbReference>
<dbReference type="PROSITE" id="PS50048">
    <property type="entry name" value="ZN2_CY6_FUNGAL_2"/>
    <property type="match status" value="1"/>
</dbReference>
<proteinExistence type="predicted"/>
<dbReference type="Proteomes" id="UP000031516">
    <property type="component" value="Unassembled WGS sequence"/>
</dbReference>
<keyword evidence="6" id="KW-0299">Galactose metabolism</keyword>
<dbReference type="GO" id="GO:0000978">
    <property type="term" value="F:RNA polymerase II cis-regulatory region sequence-specific DNA binding"/>
    <property type="evidence" value="ECO:0007669"/>
    <property type="project" value="TreeGrafter"/>
</dbReference>
<keyword evidence="4" id="KW-0805">Transcription regulation</keyword>
<keyword evidence="2" id="KW-0479">Metal-binding</keyword>
<evidence type="ECO:0000256" key="5">
    <source>
        <dbReference type="ARBA" id="ARBA00023125"/>
    </source>
</evidence>
<evidence type="ECO:0000313" key="13">
    <source>
        <dbReference type="EMBL" id="CDO93835.1"/>
    </source>
</evidence>
<keyword evidence="14" id="KW-1185">Reference proteome</keyword>
<dbReference type="Pfam" id="PF00172">
    <property type="entry name" value="Zn_clus"/>
    <property type="match status" value="1"/>
</dbReference>
<dbReference type="Pfam" id="PF03902">
    <property type="entry name" value="Gal4_dimer"/>
    <property type="match status" value="1"/>
</dbReference>
<dbReference type="FunFam" id="4.10.240.10:FF:000009">
    <property type="entry name" value="C6 transcription factor (Gal4)"/>
    <property type="match status" value="1"/>
</dbReference>
<dbReference type="CDD" id="cd12148">
    <property type="entry name" value="fungal_TF_MHR"/>
    <property type="match status" value="1"/>
</dbReference>
<dbReference type="CDD" id="cd00067">
    <property type="entry name" value="GAL4"/>
    <property type="match status" value="1"/>
</dbReference>
<dbReference type="GO" id="GO:0000981">
    <property type="term" value="F:DNA-binding transcription factor activity, RNA polymerase II-specific"/>
    <property type="evidence" value="ECO:0007669"/>
    <property type="project" value="InterPro"/>
</dbReference>
<dbReference type="InterPro" id="IPR001138">
    <property type="entry name" value="Zn2Cys6_DnaBD"/>
</dbReference>
<feature type="compositionally biased region" description="Basic residues" evidence="11">
    <location>
        <begin position="19"/>
        <end position="28"/>
    </location>
</feature>
<dbReference type="SUPFAM" id="SSF57701">
    <property type="entry name" value="Zn2/Cys6 DNA-binding domain"/>
    <property type="match status" value="1"/>
</dbReference>
<comment type="subcellular location">
    <subcellularLocation>
        <location evidence="1">Nucleus</location>
    </subcellularLocation>
</comment>
<dbReference type="Gene3D" id="1.20.5.170">
    <property type="match status" value="1"/>
</dbReference>
<evidence type="ECO:0000256" key="11">
    <source>
        <dbReference type="SAM" id="MobiDB-lite"/>
    </source>
</evidence>
<organism evidence="13 14">
    <name type="scientific">Kluyveromyces dobzhanskii CBS 2104</name>
    <dbReference type="NCBI Taxonomy" id="1427455"/>
    <lineage>
        <taxon>Eukaryota</taxon>
        <taxon>Fungi</taxon>
        <taxon>Dikarya</taxon>
        <taxon>Ascomycota</taxon>
        <taxon>Saccharomycotina</taxon>
        <taxon>Saccharomycetes</taxon>
        <taxon>Saccharomycetales</taxon>
        <taxon>Saccharomycetaceae</taxon>
        <taxon>Kluyveromyces</taxon>
    </lineage>
</organism>
<evidence type="ECO:0000256" key="9">
    <source>
        <dbReference type="ARBA" id="ARBA00023242"/>
    </source>
</evidence>
<keyword evidence="3" id="KW-0862">Zinc</keyword>
<evidence type="ECO:0000256" key="8">
    <source>
        <dbReference type="ARBA" id="ARBA00023163"/>
    </source>
</evidence>
<dbReference type="InterPro" id="IPR007219">
    <property type="entry name" value="XnlR_reg_dom"/>
</dbReference>
<dbReference type="InterPro" id="IPR046347">
    <property type="entry name" value="bZIP_sf"/>
</dbReference>
<dbReference type="CDD" id="cd14654">
    <property type="entry name" value="ZIP_Gal4"/>
    <property type="match status" value="1"/>
</dbReference>
<accession>A0A0A8L6G5</accession>
<dbReference type="PROSITE" id="PS00463">
    <property type="entry name" value="ZN2_CY6_FUNGAL_1"/>
    <property type="match status" value="1"/>
</dbReference>
<evidence type="ECO:0000256" key="6">
    <source>
        <dbReference type="ARBA" id="ARBA00023144"/>
    </source>
</evidence>
<comment type="caution">
    <text evidence="13">The sequence shown here is derived from an EMBL/GenBank/DDBJ whole genome shotgun (WGS) entry which is preliminary data.</text>
</comment>
<evidence type="ECO:0000256" key="10">
    <source>
        <dbReference type="ARBA" id="ARBA00023277"/>
    </source>
</evidence>